<dbReference type="GO" id="GO:0005634">
    <property type="term" value="C:nucleus"/>
    <property type="evidence" value="ECO:0007669"/>
    <property type="project" value="TreeGrafter"/>
</dbReference>
<dbReference type="EMBL" id="OB660442">
    <property type="protein sequence ID" value="CAD7224796.1"/>
    <property type="molecule type" value="Genomic_DNA"/>
</dbReference>
<sequence length="176" mass="20086">MSHALVSHVEGLPKLEDKPVDREKTCPLLLRVFYCFGRHHPVGEYRNGLVPANELQIYTWKDATLKELTALVKEVNEDARRRGTFFDFSLVVPDSRPGSRIGSYIMREIGSTCSGRKGSDDSKTLNSVRFTIGDYMDIAIHPPNQMRPGGREREMMMDRGGPIMRGGRDRDRMRPY</sequence>
<evidence type="ECO:0000256" key="2">
    <source>
        <dbReference type="ARBA" id="ARBA00022491"/>
    </source>
</evidence>
<dbReference type="Pfam" id="PF06487">
    <property type="entry name" value="SAP18"/>
    <property type="match status" value="1"/>
</dbReference>
<reference evidence="6" key="1">
    <citation type="submission" date="2020-11" db="EMBL/GenBank/DDBJ databases">
        <authorList>
            <person name="Tran Van P."/>
        </authorList>
    </citation>
    <scope>NUCLEOTIDE SEQUENCE</scope>
</reference>
<proteinExistence type="inferred from homology"/>
<dbReference type="FunFam" id="3.10.20.550:FF:000001">
    <property type="entry name" value="Histone deacetylase complex subunit SAP18"/>
    <property type="match status" value="1"/>
</dbReference>
<dbReference type="PANTHER" id="PTHR13082">
    <property type="entry name" value="SAP18"/>
    <property type="match status" value="1"/>
</dbReference>
<dbReference type="PANTHER" id="PTHR13082:SF0">
    <property type="entry name" value="HISTONE DEACETYLASE COMPLEX SUBUNIT SAP18"/>
    <property type="match status" value="1"/>
</dbReference>
<keyword evidence="4" id="KW-0804">Transcription</keyword>
<evidence type="ECO:0000256" key="4">
    <source>
        <dbReference type="ARBA" id="ARBA00023163"/>
    </source>
</evidence>
<evidence type="ECO:0000256" key="1">
    <source>
        <dbReference type="ARBA" id="ARBA00009143"/>
    </source>
</evidence>
<protein>
    <recommendedName>
        <fullName evidence="5">18 kDa Sin3-associated polypeptide</fullName>
    </recommendedName>
</protein>
<organism evidence="6">
    <name type="scientific">Cyprideis torosa</name>
    <dbReference type="NCBI Taxonomy" id="163714"/>
    <lineage>
        <taxon>Eukaryota</taxon>
        <taxon>Metazoa</taxon>
        <taxon>Ecdysozoa</taxon>
        <taxon>Arthropoda</taxon>
        <taxon>Crustacea</taxon>
        <taxon>Oligostraca</taxon>
        <taxon>Ostracoda</taxon>
        <taxon>Podocopa</taxon>
        <taxon>Podocopida</taxon>
        <taxon>Cytherocopina</taxon>
        <taxon>Cytheroidea</taxon>
        <taxon>Cytherideidae</taxon>
        <taxon>Cyprideis</taxon>
    </lineage>
</organism>
<dbReference type="OrthoDB" id="440566at2759"/>
<comment type="similarity">
    <text evidence="1">Belongs to the SAP18 family.</text>
</comment>
<evidence type="ECO:0000256" key="5">
    <source>
        <dbReference type="ARBA" id="ARBA00030511"/>
    </source>
</evidence>
<dbReference type="AlphaFoldDB" id="A0A7R8W9I6"/>
<dbReference type="Gene3D" id="3.10.20.550">
    <property type="entry name" value="ASAP complex, SAP18 subunit"/>
    <property type="match status" value="1"/>
</dbReference>
<keyword evidence="3" id="KW-0805">Transcription regulation</keyword>
<dbReference type="GO" id="GO:0003714">
    <property type="term" value="F:transcription corepressor activity"/>
    <property type="evidence" value="ECO:0007669"/>
    <property type="project" value="TreeGrafter"/>
</dbReference>
<dbReference type="InterPro" id="IPR010516">
    <property type="entry name" value="SAP18"/>
</dbReference>
<gene>
    <name evidence="6" type="ORF">CTOB1V02_LOCUS2749</name>
</gene>
<dbReference type="InterPro" id="IPR042534">
    <property type="entry name" value="SAP18_sf"/>
</dbReference>
<keyword evidence="2" id="KW-0678">Repressor</keyword>
<evidence type="ECO:0000313" key="6">
    <source>
        <dbReference type="EMBL" id="CAD7224796.1"/>
    </source>
</evidence>
<accession>A0A7R8W9I6</accession>
<name>A0A7R8W9I6_9CRUS</name>
<evidence type="ECO:0000256" key="3">
    <source>
        <dbReference type="ARBA" id="ARBA00023015"/>
    </source>
</evidence>